<dbReference type="EMBL" id="PHND01000001">
    <property type="protein sequence ID" value="PPE04639.1"/>
    <property type="molecule type" value="Genomic_DNA"/>
</dbReference>
<gene>
    <name evidence="1" type="ORF">EELLY_v1c03190</name>
</gene>
<protein>
    <submittedName>
        <fullName evidence="1">Uncharacterized protein</fullName>
    </submittedName>
</protein>
<dbReference type="Proteomes" id="UP000239010">
    <property type="component" value="Unassembled WGS sequence"/>
</dbReference>
<keyword evidence="2" id="KW-1185">Reference proteome</keyword>
<dbReference type="AlphaFoldDB" id="A0A8E2QY87"/>
<accession>A0A8E2QY87</accession>
<name>A0A8E2QY87_9MOLU</name>
<organism evidence="1 2">
    <name type="scientific">Entomoplasma ellychniae</name>
    <dbReference type="NCBI Taxonomy" id="2114"/>
    <lineage>
        <taxon>Bacteria</taxon>
        <taxon>Bacillati</taxon>
        <taxon>Mycoplasmatota</taxon>
        <taxon>Mollicutes</taxon>
        <taxon>Entomoplasmatales</taxon>
        <taxon>Entomoplasmataceae</taxon>
        <taxon>Entomoplasma</taxon>
    </lineage>
</organism>
<proteinExistence type="predicted"/>
<sequence length="36" mass="4377">MSCYLVFLINDLDNLISYYFNNYPIQNKDFVWAILL</sequence>
<comment type="caution">
    <text evidence="1">The sequence shown here is derived from an EMBL/GenBank/DDBJ whole genome shotgun (WGS) entry which is preliminary data.</text>
</comment>
<evidence type="ECO:0000313" key="2">
    <source>
        <dbReference type="Proteomes" id="UP000239010"/>
    </source>
</evidence>
<evidence type="ECO:0000313" key="1">
    <source>
        <dbReference type="EMBL" id="PPE04639.1"/>
    </source>
</evidence>
<reference evidence="1 2" key="1">
    <citation type="submission" date="2017-11" db="EMBL/GenBank/DDBJ databases">
        <title>Genome sequence of Entomoplasma ellychniae ELCN-1 (ATCC 43707).</title>
        <authorList>
            <person name="Lo W.-S."/>
            <person name="Gasparich G.E."/>
            <person name="Kuo C.-H."/>
        </authorList>
    </citation>
    <scope>NUCLEOTIDE SEQUENCE [LARGE SCALE GENOMIC DNA]</scope>
    <source>
        <strain evidence="1 2">ELCN-1</strain>
    </source>
</reference>